<dbReference type="InterPro" id="IPR038330">
    <property type="entry name" value="TspO/MBR-related_sf"/>
</dbReference>
<keyword evidence="3 6" id="KW-0812">Transmembrane</keyword>
<dbReference type="OrthoDB" id="9795496at2"/>
<evidence type="ECO:0000256" key="3">
    <source>
        <dbReference type="ARBA" id="ARBA00022692"/>
    </source>
</evidence>
<dbReference type="PANTHER" id="PTHR10057:SF0">
    <property type="entry name" value="TRANSLOCATOR PROTEIN"/>
    <property type="match status" value="1"/>
</dbReference>
<protein>
    <submittedName>
        <fullName evidence="7">TspO protein</fullName>
    </submittedName>
</protein>
<evidence type="ECO:0000313" key="8">
    <source>
        <dbReference type="Proteomes" id="UP000053199"/>
    </source>
</evidence>
<dbReference type="Pfam" id="PF03073">
    <property type="entry name" value="TspO_MBR"/>
    <property type="match status" value="1"/>
</dbReference>
<feature type="transmembrane region" description="Helical" evidence="6">
    <location>
        <begin position="158"/>
        <end position="178"/>
    </location>
</feature>
<feature type="transmembrane region" description="Helical" evidence="6">
    <location>
        <begin position="100"/>
        <end position="119"/>
    </location>
</feature>
<keyword evidence="8" id="KW-1185">Reference proteome</keyword>
<proteinExistence type="inferred from homology"/>
<dbReference type="CDD" id="cd15904">
    <property type="entry name" value="TSPO_MBR"/>
    <property type="match status" value="1"/>
</dbReference>
<dbReference type="GO" id="GO:0016020">
    <property type="term" value="C:membrane"/>
    <property type="evidence" value="ECO:0007669"/>
    <property type="project" value="UniProtKB-SubCell"/>
</dbReference>
<accession>A0A0V8ITA0</accession>
<gene>
    <name evidence="7" type="ORF">AS031_07985</name>
</gene>
<dbReference type="Gene3D" id="1.20.1260.100">
    <property type="entry name" value="TspO/MBR protein"/>
    <property type="match status" value="1"/>
</dbReference>
<name>A0A0V8ITA0_9MICC</name>
<dbReference type="PANTHER" id="PTHR10057">
    <property type="entry name" value="PERIPHERAL-TYPE BENZODIAZEPINE RECEPTOR"/>
    <property type="match status" value="1"/>
</dbReference>
<dbReference type="GO" id="GO:0033013">
    <property type="term" value="P:tetrapyrrole metabolic process"/>
    <property type="evidence" value="ECO:0007669"/>
    <property type="project" value="UniProtKB-ARBA"/>
</dbReference>
<dbReference type="EMBL" id="LNQM01000002">
    <property type="protein sequence ID" value="KSU77981.1"/>
    <property type="molecule type" value="Genomic_DNA"/>
</dbReference>
<keyword evidence="5 6" id="KW-0472">Membrane</keyword>
<comment type="subcellular location">
    <subcellularLocation>
        <location evidence="1">Membrane</location>
        <topology evidence="1">Multi-pass membrane protein</topology>
    </subcellularLocation>
</comment>
<dbReference type="InterPro" id="IPR004307">
    <property type="entry name" value="TspO_MBR"/>
</dbReference>
<evidence type="ECO:0000256" key="5">
    <source>
        <dbReference type="ARBA" id="ARBA00023136"/>
    </source>
</evidence>
<reference evidence="7 8" key="1">
    <citation type="journal article" date="2014" name="Arch. Microbiol.">
        <title>Arthrobacter enclensis sp. nov., isolated from sediment sample.</title>
        <authorList>
            <person name="Dastager S.G."/>
            <person name="Liu Q."/>
            <person name="Tang S.K."/>
            <person name="Krishnamurthi S."/>
            <person name="Lee J.C."/>
            <person name="Li W.J."/>
        </authorList>
    </citation>
    <scope>NUCLEOTIDE SEQUENCE [LARGE SCALE GENOMIC DNA]</scope>
    <source>
        <strain evidence="7 8">NIO-1008</strain>
    </source>
</reference>
<feature type="transmembrane region" description="Helical" evidence="6">
    <location>
        <begin position="125"/>
        <end position="146"/>
    </location>
</feature>
<comment type="caution">
    <text evidence="7">The sequence shown here is derived from an EMBL/GenBank/DDBJ whole genome shotgun (WGS) entry which is preliminary data.</text>
</comment>
<sequence length="180" mass="19400">MPAKTHTREAGRPAGRQPHGLSTQILGLAGFLALSVTAWALATVPILLNMHGWFAASTQAPWMPPQWMFRSMWMMLYAGIAVAAWLVWRKGGLTGATMAGYLAQLVLNASWPLSYFGLYPLLGPAALWAALAVLALLAACLVFLVVRFGPVDTAAGVLVLPYFSWVLFSGSLNLYSALHN</sequence>
<keyword evidence="4 6" id="KW-1133">Transmembrane helix</keyword>
<feature type="transmembrane region" description="Helical" evidence="6">
    <location>
        <begin position="21"/>
        <end position="47"/>
    </location>
</feature>
<dbReference type="FunFam" id="1.20.1260.100:FF:000001">
    <property type="entry name" value="translocator protein 2"/>
    <property type="match status" value="1"/>
</dbReference>
<evidence type="ECO:0000313" key="7">
    <source>
        <dbReference type="EMBL" id="KSU77981.1"/>
    </source>
</evidence>
<feature type="transmembrane region" description="Helical" evidence="6">
    <location>
        <begin position="67"/>
        <end position="88"/>
    </location>
</feature>
<dbReference type="Proteomes" id="UP000053199">
    <property type="component" value="Unassembled WGS sequence"/>
</dbReference>
<dbReference type="STRING" id="993070.AS031_07985"/>
<evidence type="ECO:0000256" key="6">
    <source>
        <dbReference type="SAM" id="Phobius"/>
    </source>
</evidence>
<evidence type="ECO:0000256" key="2">
    <source>
        <dbReference type="ARBA" id="ARBA00007524"/>
    </source>
</evidence>
<comment type="similarity">
    <text evidence="2">Belongs to the TspO/BZRP family.</text>
</comment>
<evidence type="ECO:0000256" key="4">
    <source>
        <dbReference type="ARBA" id="ARBA00022989"/>
    </source>
</evidence>
<evidence type="ECO:0000256" key="1">
    <source>
        <dbReference type="ARBA" id="ARBA00004141"/>
    </source>
</evidence>
<organism evidence="7 8">
    <name type="scientific">Pseudarthrobacter enclensis</name>
    <dbReference type="NCBI Taxonomy" id="993070"/>
    <lineage>
        <taxon>Bacteria</taxon>
        <taxon>Bacillati</taxon>
        <taxon>Actinomycetota</taxon>
        <taxon>Actinomycetes</taxon>
        <taxon>Micrococcales</taxon>
        <taxon>Micrococcaceae</taxon>
        <taxon>Pseudarthrobacter</taxon>
    </lineage>
</organism>
<dbReference type="PIRSF" id="PIRSF005859">
    <property type="entry name" value="PBR"/>
    <property type="match status" value="1"/>
</dbReference>
<dbReference type="RefSeq" id="WP_058267571.1">
    <property type="nucleotide sequence ID" value="NZ_FMAZ01000002.1"/>
</dbReference>
<dbReference type="AlphaFoldDB" id="A0A0V8ITA0"/>